<evidence type="ECO:0000313" key="2">
    <source>
        <dbReference type="EMBL" id="AMQ01410.1"/>
    </source>
</evidence>
<dbReference type="InterPro" id="IPR027275">
    <property type="entry name" value="PRC-brl_dom"/>
</dbReference>
<dbReference type="Proteomes" id="UP000071561">
    <property type="component" value="Chromosome"/>
</dbReference>
<dbReference type="RefSeq" id="WP_068405509.1">
    <property type="nucleotide sequence ID" value="NZ_CP014504.1"/>
</dbReference>
<dbReference type="GO" id="GO:0019684">
    <property type="term" value="P:photosynthesis, light reaction"/>
    <property type="evidence" value="ECO:0007669"/>
    <property type="project" value="InterPro"/>
</dbReference>
<organism evidence="2 3">
    <name type="scientific">Pedobacter cryoconitis</name>
    <dbReference type="NCBI Taxonomy" id="188932"/>
    <lineage>
        <taxon>Bacteria</taxon>
        <taxon>Pseudomonadati</taxon>
        <taxon>Bacteroidota</taxon>
        <taxon>Sphingobacteriia</taxon>
        <taxon>Sphingobacteriales</taxon>
        <taxon>Sphingobacteriaceae</taxon>
        <taxon>Pedobacter</taxon>
    </lineage>
</organism>
<protein>
    <recommendedName>
        <fullName evidence="1">PRC-barrel domain-containing protein</fullName>
    </recommendedName>
</protein>
<dbReference type="PATRIC" id="fig|188932.3.peg.4740"/>
<accession>A0A127VJE4</accession>
<evidence type="ECO:0000313" key="3">
    <source>
        <dbReference type="Proteomes" id="UP000071561"/>
    </source>
</evidence>
<keyword evidence="3" id="KW-1185">Reference proteome</keyword>
<dbReference type="KEGG" id="pcm:AY601_4573"/>
<dbReference type="Gene3D" id="3.90.50.10">
    <property type="entry name" value="Photosynthetic Reaction Center, subunit H, domain 2"/>
    <property type="match status" value="1"/>
</dbReference>
<name>A0A127VJE4_9SPHI</name>
<dbReference type="SUPFAM" id="SSF50346">
    <property type="entry name" value="PRC-barrel domain"/>
    <property type="match status" value="1"/>
</dbReference>
<dbReference type="Pfam" id="PF05239">
    <property type="entry name" value="PRC"/>
    <property type="match status" value="1"/>
</dbReference>
<dbReference type="GO" id="GO:0030077">
    <property type="term" value="C:plasma membrane light-harvesting complex"/>
    <property type="evidence" value="ECO:0007669"/>
    <property type="project" value="InterPro"/>
</dbReference>
<dbReference type="InterPro" id="IPR014747">
    <property type="entry name" value="Bac_photo_RC_H_C"/>
</dbReference>
<sequence>MEREENEHRLKNLTELNHNAYSIRAGQPDLTTRTVVNSARQFIGTIRDLLIDERHQARYLILNLAGNVWNIQEREVLIPIGAAELHSHIEEIVLPNITAQQISVLPDYIQGQPVISTDSEIYGHKDFDETSKAAKEAHGSYTERIPFQVITRVYQEESEAENAFRLLVKRGFAESDIKITPYNPLNSVTDLQGNTNTQYLGDGSRDEFILSLAASSALDAVLAQQLLNNTI</sequence>
<evidence type="ECO:0000259" key="1">
    <source>
        <dbReference type="Pfam" id="PF05239"/>
    </source>
</evidence>
<dbReference type="AlphaFoldDB" id="A0A127VJE4"/>
<proteinExistence type="predicted"/>
<gene>
    <name evidence="2" type="ORF">AY601_4573</name>
</gene>
<feature type="domain" description="PRC-barrel" evidence="1">
    <location>
        <begin position="29"/>
        <end position="87"/>
    </location>
</feature>
<dbReference type="InterPro" id="IPR011033">
    <property type="entry name" value="PRC_barrel-like_sf"/>
</dbReference>
<dbReference type="OrthoDB" id="1422173at2"/>
<reference evidence="2 3" key="1">
    <citation type="submission" date="2016-03" db="EMBL/GenBank/DDBJ databases">
        <title>Complete genome sequence of Pedobacter cryoconitis PAMC 27485.</title>
        <authorList>
            <person name="Lee J."/>
            <person name="Kim O.-S."/>
        </authorList>
    </citation>
    <scope>NUCLEOTIDE SEQUENCE [LARGE SCALE GENOMIC DNA]</scope>
    <source>
        <strain evidence="2 3">PAMC 27485</strain>
    </source>
</reference>
<dbReference type="EMBL" id="CP014504">
    <property type="protein sequence ID" value="AMQ01410.1"/>
    <property type="molecule type" value="Genomic_DNA"/>
</dbReference>